<dbReference type="SUPFAM" id="SSF52058">
    <property type="entry name" value="L domain-like"/>
    <property type="match status" value="1"/>
</dbReference>
<organism evidence="1 2">
    <name type="scientific">Brachionus calyciflorus</name>
    <dbReference type="NCBI Taxonomy" id="104777"/>
    <lineage>
        <taxon>Eukaryota</taxon>
        <taxon>Metazoa</taxon>
        <taxon>Spiralia</taxon>
        <taxon>Gnathifera</taxon>
        <taxon>Rotifera</taxon>
        <taxon>Eurotatoria</taxon>
        <taxon>Monogononta</taxon>
        <taxon>Pseudotrocha</taxon>
        <taxon>Ploima</taxon>
        <taxon>Brachionidae</taxon>
        <taxon>Brachionus</taxon>
    </lineage>
</organism>
<dbReference type="AlphaFoldDB" id="A0A814BI90"/>
<dbReference type="Proteomes" id="UP000663879">
    <property type="component" value="Unassembled WGS sequence"/>
</dbReference>
<sequence length="248" mass="29064">IPDIYSLEIYSTNLKNLVNASESILVEYKIKYSYLKELNDLSGIPSIIKHLDFEGNKIEKISPQAFTEFIHLRTLNLRLNKLKRIGDISFRSHALELLDVRENEMKNFQSINLVWECFDFHLDLDSNELYNLPHIKGVVYQINMLTVGFQQSNIWKQSNSFKLSLNNTVDFSKIVFKFNNGSIYSPAVIEAINSNLLIFDEFEVLLKRNEYKSNQIFKFMNSLNPKRKVSFAFININDLISEYWHFGN</sequence>
<gene>
    <name evidence="1" type="ORF">OXX778_LOCUS12708</name>
</gene>
<feature type="non-terminal residue" evidence="1">
    <location>
        <position position="1"/>
    </location>
</feature>
<name>A0A814BI90_9BILA</name>
<dbReference type="OrthoDB" id="1574204at2759"/>
<dbReference type="EMBL" id="CAJNOC010002338">
    <property type="protein sequence ID" value="CAF0927272.1"/>
    <property type="molecule type" value="Genomic_DNA"/>
</dbReference>
<dbReference type="Gene3D" id="3.80.10.10">
    <property type="entry name" value="Ribonuclease Inhibitor"/>
    <property type="match status" value="1"/>
</dbReference>
<comment type="caution">
    <text evidence="1">The sequence shown here is derived from an EMBL/GenBank/DDBJ whole genome shotgun (WGS) entry which is preliminary data.</text>
</comment>
<evidence type="ECO:0000313" key="1">
    <source>
        <dbReference type="EMBL" id="CAF0927272.1"/>
    </source>
</evidence>
<accession>A0A814BI90</accession>
<dbReference type="InterPro" id="IPR032675">
    <property type="entry name" value="LRR_dom_sf"/>
</dbReference>
<proteinExistence type="predicted"/>
<protein>
    <submittedName>
        <fullName evidence="1">Uncharacterized protein</fullName>
    </submittedName>
</protein>
<dbReference type="InterPro" id="IPR001611">
    <property type="entry name" value="Leu-rich_rpt"/>
</dbReference>
<evidence type="ECO:0000313" key="2">
    <source>
        <dbReference type="Proteomes" id="UP000663879"/>
    </source>
</evidence>
<reference evidence="1" key="1">
    <citation type="submission" date="2021-02" db="EMBL/GenBank/DDBJ databases">
        <authorList>
            <person name="Nowell W R."/>
        </authorList>
    </citation>
    <scope>NUCLEOTIDE SEQUENCE</scope>
    <source>
        <strain evidence="1">Ploen Becks lab</strain>
    </source>
</reference>
<dbReference type="PROSITE" id="PS51450">
    <property type="entry name" value="LRR"/>
    <property type="match status" value="1"/>
</dbReference>
<keyword evidence="2" id="KW-1185">Reference proteome</keyword>